<keyword evidence="3" id="KW-1185">Reference proteome</keyword>
<name>A0A9D3TCW6_MEGAT</name>
<evidence type="ECO:0000313" key="3">
    <source>
        <dbReference type="Proteomes" id="UP001046870"/>
    </source>
</evidence>
<proteinExistence type="predicted"/>
<organism evidence="2 3">
    <name type="scientific">Megalops atlanticus</name>
    <name type="common">Tarpon</name>
    <name type="synonym">Clupea gigantea</name>
    <dbReference type="NCBI Taxonomy" id="7932"/>
    <lineage>
        <taxon>Eukaryota</taxon>
        <taxon>Metazoa</taxon>
        <taxon>Chordata</taxon>
        <taxon>Craniata</taxon>
        <taxon>Vertebrata</taxon>
        <taxon>Euteleostomi</taxon>
        <taxon>Actinopterygii</taxon>
        <taxon>Neopterygii</taxon>
        <taxon>Teleostei</taxon>
        <taxon>Elopiformes</taxon>
        <taxon>Megalopidae</taxon>
        <taxon>Megalops</taxon>
    </lineage>
</organism>
<dbReference type="EMBL" id="JAFDVH010000004">
    <property type="protein sequence ID" value="KAG7480448.1"/>
    <property type="molecule type" value="Genomic_DNA"/>
</dbReference>
<comment type="caution">
    <text evidence="2">The sequence shown here is derived from an EMBL/GenBank/DDBJ whole genome shotgun (WGS) entry which is preliminary data.</text>
</comment>
<protein>
    <submittedName>
        <fullName evidence="2">Uncharacterized protein</fullName>
    </submittedName>
</protein>
<accession>A0A9D3TCW6</accession>
<evidence type="ECO:0000313" key="2">
    <source>
        <dbReference type="EMBL" id="KAG7480448.1"/>
    </source>
</evidence>
<reference evidence="2" key="1">
    <citation type="submission" date="2021-01" db="EMBL/GenBank/DDBJ databases">
        <authorList>
            <person name="Zahm M."/>
            <person name="Roques C."/>
            <person name="Cabau C."/>
            <person name="Klopp C."/>
            <person name="Donnadieu C."/>
            <person name="Jouanno E."/>
            <person name="Lampietro C."/>
            <person name="Louis A."/>
            <person name="Herpin A."/>
            <person name="Echchiki A."/>
            <person name="Berthelot C."/>
            <person name="Parey E."/>
            <person name="Roest-Crollius H."/>
            <person name="Braasch I."/>
            <person name="Postlethwait J."/>
            <person name="Bobe J."/>
            <person name="Montfort J."/>
            <person name="Bouchez O."/>
            <person name="Begum T."/>
            <person name="Mejri S."/>
            <person name="Adams A."/>
            <person name="Chen W.-J."/>
            <person name="Guiguen Y."/>
        </authorList>
    </citation>
    <scope>NUCLEOTIDE SEQUENCE</scope>
    <source>
        <strain evidence="2">YG-15Mar2019-1</strain>
        <tissue evidence="2">Brain</tissue>
    </source>
</reference>
<dbReference type="AlphaFoldDB" id="A0A9D3TCW6"/>
<sequence>MVATSTAGIKVMRPPESSTCFGYPHSAELPVGFSRETRPSPESQRVPSTWKHLHRAGLSQGALRQQLLHASLPLSASTGPGERDTHVCPSPGDTCSR</sequence>
<dbReference type="Proteomes" id="UP001046870">
    <property type="component" value="Chromosome 4"/>
</dbReference>
<evidence type="ECO:0000256" key="1">
    <source>
        <dbReference type="SAM" id="MobiDB-lite"/>
    </source>
</evidence>
<feature type="region of interest" description="Disordered" evidence="1">
    <location>
        <begin position="69"/>
        <end position="97"/>
    </location>
</feature>
<gene>
    <name evidence="2" type="ORF">MATL_G00056170</name>
</gene>